<dbReference type="Gene3D" id="6.10.340.10">
    <property type="match status" value="1"/>
</dbReference>
<dbReference type="EMBL" id="CU459003">
    <property type="protein sequence ID" value="CAM77151.1"/>
    <property type="molecule type" value="Genomic_DNA"/>
</dbReference>
<sequence length="736" mass="78568">MNLTGISASSSPRPVKRLNTSKRRPMKSNALTGLREGAMRLDSSRSLLIRLLMLAVLVLVPPMVIGSYRALDSFKRGLSPEMDLKAAAIARDLVAQLERAVGFGIPVDKLVGVDEFFAQVLSANPEIRYLGITDAKGDILFLRGALSEQLNDAYRSRSGAVLDDTGLKANIADFVDLALPVHVRDVAVAQVHVGFDQDYVATQLFGIFYDIAVVLVTSLIIAFEVLLFVVVFNVSGPMKLVAEVVAQARRGDFTRVPGITSSDEVGHFVRVFNSAMRQVDGAYRGLMAYIDEVRSGHFDRDVAGQVSEIADRVRFLFRFHPSGAPQVLREKLSSDVRLPLFLFIFAEELSRAFMPLYAQALPSQAGWLTPEVLMALPIAVFMAGIAVGSLWAGAVTERLGSRKVFQFGLAPAVLGCVMSGLAQGVVELSLWRGIAGLGYALVTVACQSYISKTTVDSNRATGLGSYVGAVLTAAVCGTAAGGVLAERIGFAPTFFVSTVLILVSGWLLSHLLSVVEHGAPVVAPVPSGRPLLRIFANWRFTVLVLFAAIPAKMALTGYFFFLVPLTLWSSDHSLAELARIMVLYPLVMLAVSSQSTRLADQMGWRIGQVALGGLIGGAGILSMLAFDGTLPLVIGIVCLGISHGMSASPQLAAIPDICWIECNRHGRTQVLALLRTLERVGSVIGPLLAAGFLLHWGPKGAVIGLGAVVLVMAAIFAMVAGAYGSGPHLETEEDAP</sequence>
<organism evidence="10">
    <name type="scientific">Magnetospirillum gryphiswaldense</name>
    <dbReference type="NCBI Taxonomy" id="55518"/>
    <lineage>
        <taxon>Bacteria</taxon>
        <taxon>Pseudomonadati</taxon>
        <taxon>Pseudomonadota</taxon>
        <taxon>Alphaproteobacteria</taxon>
        <taxon>Rhodospirillales</taxon>
        <taxon>Rhodospirillaceae</taxon>
        <taxon>Magnetospirillum</taxon>
    </lineage>
</organism>
<dbReference type="InterPro" id="IPR011701">
    <property type="entry name" value="MFS"/>
</dbReference>
<evidence type="ECO:0000256" key="1">
    <source>
        <dbReference type="ARBA" id="ARBA00004141"/>
    </source>
</evidence>
<feature type="transmembrane region" description="Helical" evidence="7">
    <location>
        <begin position="372"/>
        <end position="392"/>
    </location>
</feature>
<dbReference type="GO" id="GO:0016020">
    <property type="term" value="C:membrane"/>
    <property type="evidence" value="ECO:0007669"/>
    <property type="project" value="UniProtKB-SubCell"/>
</dbReference>
<keyword evidence="5 7" id="KW-0472">Membrane</keyword>
<feature type="transmembrane region" description="Helical" evidence="7">
    <location>
        <begin position="338"/>
        <end position="360"/>
    </location>
</feature>
<evidence type="ECO:0000256" key="3">
    <source>
        <dbReference type="ARBA" id="ARBA00022692"/>
    </source>
</evidence>
<dbReference type="CDD" id="cd06225">
    <property type="entry name" value="HAMP"/>
    <property type="match status" value="1"/>
</dbReference>
<dbReference type="InterPro" id="IPR050930">
    <property type="entry name" value="MFS_Vesicular_Transporter"/>
</dbReference>
<gene>
    <name evidence="10" type="ORF">MGR_1862</name>
</gene>
<feature type="domain" description="HAMP" evidence="9">
    <location>
        <begin position="232"/>
        <end position="284"/>
    </location>
</feature>
<evidence type="ECO:0000259" key="8">
    <source>
        <dbReference type="PROSITE" id="PS50850"/>
    </source>
</evidence>
<feature type="compositionally biased region" description="Basic residues" evidence="6">
    <location>
        <begin position="14"/>
        <end position="26"/>
    </location>
</feature>
<accession>A4U2P4</accession>
<dbReference type="GO" id="GO:0022857">
    <property type="term" value="F:transmembrane transporter activity"/>
    <property type="evidence" value="ECO:0007669"/>
    <property type="project" value="InterPro"/>
</dbReference>
<evidence type="ECO:0000256" key="6">
    <source>
        <dbReference type="SAM" id="MobiDB-lite"/>
    </source>
</evidence>
<protein>
    <submittedName>
        <fullName evidence="10">Major facilitator superfamily MFS_1</fullName>
    </submittedName>
</protein>
<dbReference type="InterPro" id="IPR036259">
    <property type="entry name" value="MFS_trans_sf"/>
</dbReference>
<reference evidence="10" key="1">
    <citation type="journal article" date="2007" name="J. Bacteriol.">
        <title>Comparative genome analysis of four magnetotactic bacteria reveals a complex set of group-specific genes implicated in magnetosome biomineralization and function.</title>
        <authorList>
            <person name="Richter M."/>
            <person name="Kube M."/>
            <person name="Bazylinski D.A."/>
            <person name="Lombardot T."/>
            <person name="Gloeckner F.O."/>
            <person name="Reinhardt R."/>
            <person name="Schueler D."/>
        </authorList>
    </citation>
    <scope>NUCLEOTIDE SEQUENCE</scope>
    <source>
        <strain evidence="10">MSR-1</strain>
    </source>
</reference>
<dbReference type="Pfam" id="PF07690">
    <property type="entry name" value="MFS_1"/>
    <property type="match status" value="1"/>
</dbReference>
<evidence type="ECO:0000259" key="9">
    <source>
        <dbReference type="PROSITE" id="PS50885"/>
    </source>
</evidence>
<feature type="transmembrane region" description="Helical" evidence="7">
    <location>
        <begin position="490"/>
        <end position="515"/>
    </location>
</feature>
<dbReference type="InterPro" id="IPR020846">
    <property type="entry name" value="MFS_dom"/>
</dbReference>
<evidence type="ECO:0000256" key="7">
    <source>
        <dbReference type="SAM" id="Phobius"/>
    </source>
</evidence>
<keyword evidence="4 7" id="KW-1133">Transmembrane helix</keyword>
<feature type="transmembrane region" description="Helical" evidence="7">
    <location>
        <begin position="536"/>
        <end position="561"/>
    </location>
</feature>
<feature type="transmembrane region" description="Helical" evidence="7">
    <location>
        <begin position="47"/>
        <end position="68"/>
    </location>
</feature>
<feature type="region of interest" description="Disordered" evidence="6">
    <location>
        <begin position="1"/>
        <end position="27"/>
    </location>
</feature>
<dbReference type="PROSITE" id="PS50850">
    <property type="entry name" value="MFS"/>
    <property type="match status" value="1"/>
</dbReference>
<feature type="transmembrane region" description="Helical" evidence="7">
    <location>
        <begin position="573"/>
        <end position="591"/>
    </location>
</feature>
<feature type="transmembrane region" description="Helical" evidence="7">
    <location>
        <begin position="603"/>
        <end position="626"/>
    </location>
</feature>
<dbReference type="PANTHER" id="PTHR23506">
    <property type="entry name" value="GH10249P"/>
    <property type="match status" value="1"/>
</dbReference>
<name>A4U2P4_9PROT</name>
<keyword evidence="2" id="KW-0813">Transport</keyword>
<feature type="transmembrane region" description="Helical" evidence="7">
    <location>
        <begin position="404"/>
        <end position="424"/>
    </location>
</feature>
<evidence type="ECO:0000313" key="10">
    <source>
        <dbReference type="EMBL" id="CAM77151.1"/>
    </source>
</evidence>
<evidence type="ECO:0000256" key="5">
    <source>
        <dbReference type="ARBA" id="ARBA00023136"/>
    </source>
</evidence>
<evidence type="ECO:0000256" key="2">
    <source>
        <dbReference type="ARBA" id="ARBA00022448"/>
    </source>
</evidence>
<feature type="transmembrane region" description="Helical" evidence="7">
    <location>
        <begin position="207"/>
        <end position="232"/>
    </location>
</feature>
<dbReference type="AlphaFoldDB" id="A4U2P4"/>
<dbReference type="GO" id="GO:0007165">
    <property type="term" value="P:signal transduction"/>
    <property type="evidence" value="ECO:0007669"/>
    <property type="project" value="InterPro"/>
</dbReference>
<dbReference type="SUPFAM" id="SSF103473">
    <property type="entry name" value="MFS general substrate transporter"/>
    <property type="match status" value="1"/>
</dbReference>
<dbReference type="PANTHER" id="PTHR23506:SF23">
    <property type="entry name" value="GH10249P"/>
    <property type="match status" value="1"/>
</dbReference>
<dbReference type="Gene3D" id="1.20.1250.20">
    <property type="entry name" value="MFS general substrate transporter like domains"/>
    <property type="match status" value="1"/>
</dbReference>
<comment type="subcellular location">
    <subcellularLocation>
        <location evidence="1">Membrane</location>
        <topology evidence="1">Multi-pass membrane protein</topology>
    </subcellularLocation>
</comment>
<feature type="transmembrane region" description="Helical" evidence="7">
    <location>
        <begin position="430"/>
        <end position="451"/>
    </location>
</feature>
<feature type="compositionally biased region" description="Polar residues" evidence="6">
    <location>
        <begin position="1"/>
        <end position="12"/>
    </location>
</feature>
<feature type="transmembrane region" description="Helical" evidence="7">
    <location>
        <begin position="463"/>
        <end position="484"/>
    </location>
</feature>
<feature type="transmembrane region" description="Helical" evidence="7">
    <location>
        <begin position="702"/>
        <end position="723"/>
    </location>
</feature>
<feature type="domain" description="Major facilitator superfamily (MFS) profile" evidence="8">
    <location>
        <begin position="336"/>
        <end position="725"/>
    </location>
</feature>
<proteinExistence type="predicted"/>
<keyword evidence="3 7" id="KW-0812">Transmembrane</keyword>
<evidence type="ECO:0000256" key="4">
    <source>
        <dbReference type="ARBA" id="ARBA00022989"/>
    </source>
</evidence>
<dbReference type="PROSITE" id="PS50885">
    <property type="entry name" value="HAMP"/>
    <property type="match status" value="1"/>
</dbReference>
<feature type="transmembrane region" description="Helical" evidence="7">
    <location>
        <begin position="676"/>
        <end position="696"/>
    </location>
</feature>
<dbReference type="InterPro" id="IPR003660">
    <property type="entry name" value="HAMP_dom"/>
</dbReference>